<dbReference type="AlphaFoldDB" id="A0A2T0LE14"/>
<dbReference type="Proteomes" id="UP000237797">
    <property type="component" value="Unassembled WGS sequence"/>
</dbReference>
<comment type="caution">
    <text evidence="1">The sequence shown here is derived from an EMBL/GenBank/DDBJ whole genome shotgun (WGS) entry which is preliminary data.</text>
</comment>
<gene>
    <name evidence="1" type="ORF">CLV97_1146</name>
</gene>
<proteinExistence type="predicted"/>
<sequence>MRVLITGSRSYAALEMARRFKEAGWDVYAADSVRFPVCRGSGAVTQSFLLPSPRRDLRGFVDGLIRIIQRYRIDLLMPSSEEIFYIASRLGPLRNHCRVYCDALEKLVRLHNKWEFSRLAAGCRVQTPATILLTSQEDVERLEGSEKRYVLKPVYGRFAARNRFGSGDFRDVRPDKDDLWIAQEYVQGAEYCSYHLAVEGEIRAHACYRPVYR</sequence>
<organism evidence="1 2">
    <name type="scientific">Planifilum fimeticola</name>
    <dbReference type="NCBI Taxonomy" id="201975"/>
    <lineage>
        <taxon>Bacteria</taxon>
        <taxon>Bacillati</taxon>
        <taxon>Bacillota</taxon>
        <taxon>Bacilli</taxon>
        <taxon>Bacillales</taxon>
        <taxon>Thermoactinomycetaceae</taxon>
        <taxon>Planifilum</taxon>
    </lineage>
</organism>
<evidence type="ECO:0000313" key="1">
    <source>
        <dbReference type="EMBL" id="PRX40318.1"/>
    </source>
</evidence>
<reference evidence="1 2" key="1">
    <citation type="submission" date="2018-03" db="EMBL/GenBank/DDBJ databases">
        <title>Genomic Encyclopedia of Archaeal and Bacterial Type Strains, Phase II (KMG-II): from individual species to whole genera.</title>
        <authorList>
            <person name="Goeker M."/>
        </authorList>
    </citation>
    <scope>NUCLEOTIDE SEQUENCE [LARGE SCALE GENOMIC DNA]</scope>
    <source>
        <strain evidence="1 2">DSM 44946</strain>
    </source>
</reference>
<keyword evidence="2" id="KW-1185">Reference proteome</keyword>
<evidence type="ECO:0008006" key="3">
    <source>
        <dbReference type="Google" id="ProtNLM"/>
    </source>
</evidence>
<evidence type="ECO:0000313" key="2">
    <source>
        <dbReference type="Proteomes" id="UP000237797"/>
    </source>
</evidence>
<dbReference type="Gene3D" id="3.40.50.20">
    <property type="match status" value="1"/>
</dbReference>
<dbReference type="SUPFAM" id="SSF56059">
    <property type="entry name" value="Glutathione synthetase ATP-binding domain-like"/>
    <property type="match status" value="1"/>
</dbReference>
<dbReference type="RefSeq" id="WP_245891457.1">
    <property type="nucleotide sequence ID" value="NZ_PVNE01000014.1"/>
</dbReference>
<dbReference type="EMBL" id="PVNE01000014">
    <property type="protein sequence ID" value="PRX40318.1"/>
    <property type="molecule type" value="Genomic_DNA"/>
</dbReference>
<protein>
    <recommendedName>
        <fullName evidence="3">ATP-grasp domain-containing protein</fullName>
    </recommendedName>
</protein>
<accession>A0A2T0LE14</accession>
<name>A0A2T0LE14_9BACL</name>